<dbReference type="PANTHER" id="PTHR30203:SF21">
    <property type="entry name" value="OUTER MEMBRANE COMPONENT OF MULTIDRUG EFFLUX PUMP-RELATED"/>
    <property type="match status" value="1"/>
</dbReference>
<dbReference type="Pfam" id="PF02321">
    <property type="entry name" value="OEP"/>
    <property type="match status" value="2"/>
</dbReference>
<dbReference type="GO" id="GO:0005886">
    <property type="term" value="C:plasma membrane"/>
    <property type="evidence" value="ECO:0007669"/>
    <property type="project" value="UniProtKB-SubCell"/>
</dbReference>
<dbReference type="Proteomes" id="UP000612349">
    <property type="component" value="Unassembled WGS sequence"/>
</dbReference>
<comment type="subcellular location">
    <subcellularLocation>
        <location evidence="2">Cell membrane</location>
        <topology evidence="2">Lipid-anchor</topology>
    </subcellularLocation>
</comment>
<evidence type="ECO:0000256" key="2">
    <source>
        <dbReference type="RuleBase" id="RU362097"/>
    </source>
</evidence>
<dbReference type="SUPFAM" id="SSF56954">
    <property type="entry name" value="Outer membrane efflux proteins (OEP)"/>
    <property type="match status" value="1"/>
</dbReference>
<dbReference type="EMBL" id="BMIP01000007">
    <property type="protein sequence ID" value="GGD78660.1"/>
    <property type="molecule type" value="Genomic_DNA"/>
</dbReference>
<comment type="similarity">
    <text evidence="1 2">Belongs to the outer membrane factor (OMF) (TC 1.B.17) family.</text>
</comment>
<organism evidence="4 5">
    <name type="scientific">Croceicoccus mobilis</name>
    <dbReference type="NCBI Taxonomy" id="1703339"/>
    <lineage>
        <taxon>Bacteria</taxon>
        <taxon>Pseudomonadati</taxon>
        <taxon>Pseudomonadota</taxon>
        <taxon>Alphaproteobacteria</taxon>
        <taxon>Sphingomonadales</taxon>
        <taxon>Erythrobacteraceae</taxon>
        <taxon>Croceicoccus</taxon>
    </lineage>
</organism>
<reference evidence="4" key="1">
    <citation type="journal article" date="2014" name="Int. J. Syst. Evol. Microbiol.">
        <title>Complete genome sequence of Corynebacterium casei LMG S-19264T (=DSM 44701T), isolated from a smear-ripened cheese.</title>
        <authorList>
            <consortium name="US DOE Joint Genome Institute (JGI-PGF)"/>
            <person name="Walter F."/>
            <person name="Albersmeier A."/>
            <person name="Kalinowski J."/>
            <person name="Ruckert C."/>
        </authorList>
    </citation>
    <scope>NUCLEOTIDE SEQUENCE</scope>
    <source>
        <strain evidence="4">CGMCC 1.15360</strain>
    </source>
</reference>
<keyword evidence="2" id="KW-0564">Palmitate</keyword>
<proteinExistence type="inferred from homology"/>
<dbReference type="GO" id="GO:0015562">
    <property type="term" value="F:efflux transmembrane transporter activity"/>
    <property type="evidence" value="ECO:0007669"/>
    <property type="project" value="InterPro"/>
</dbReference>
<dbReference type="Gene3D" id="2.20.200.10">
    <property type="entry name" value="Outer membrane efflux proteins (OEP)"/>
    <property type="match status" value="1"/>
</dbReference>
<sequence length="471" mass="49215">MRASLLVLFPAALLAGCVAGPDYHGPEGSIAQAPAAAAPFVAAQESDFVEAALPDKWWELYDDQRLDALVEEALAANADLRVADANLRQASAVLRQAEAGRRVTTTVSGGVELDREASTGYSLPGILGYDAGISAGLPLDLSGKIRRAIEASRADEEVVRAARDDTRVAVAAAVTRAYASVCAANYGLAANARVTKLLGETLDVTRRLQRAGRGTAFDVTRARTALEQSEAALPAYEAERQANLFLIATLLGKVPSQYPEDIANCDTLPVLSQPMPVGDGAALIRRRPDIRAAERQLAADTARIGVAMADLYPQVSLGGSAGLSGPFSDIGSGNSFGFSLGPLISWSFPDRTIVKAQIAAAGAQADADLASLDATVLGALRETETALNAYARGQDQVAAYRKARDSAAEAADQAEKLFRFGRADFLSVLDAQQSLATAETALASAETEAVDRQVDIFLALGGGWQGEGVSP</sequence>
<keyword evidence="2" id="KW-0732">Signal</keyword>
<name>A0A916Z7B3_9SPHN</name>
<feature type="coiled-coil region" evidence="3">
    <location>
        <begin position="397"/>
        <end position="448"/>
    </location>
</feature>
<keyword evidence="2" id="KW-0472">Membrane</keyword>
<gene>
    <name evidence="4" type="ORF">GCM10010990_30670</name>
</gene>
<dbReference type="RefSeq" id="WP_066768448.1">
    <property type="nucleotide sequence ID" value="NZ_BMIP01000007.1"/>
</dbReference>
<accession>A0A916Z7B3</accession>
<dbReference type="InterPro" id="IPR003423">
    <property type="entry name" value="OMP_efflux"/>
</dbReference>
<evidence type="ECO:0000256" key="3">
    <source>
        <dbReference type="SAM" id="Coils"/>
    </source>
</evidence>
<dbReference type="InterPro" id="IPR010131">
    <property type="entry name" value="MdtP/NodT-like"/>
</dbReference>
<keyword evidence="3" id="KW-0175">Coiled coil</keyword>
<evidence type="ECO:0000313" key="4">
    <source>
        <dbReference type="EMBL" id="GGD78660.1"/>
    </source>
</evidence>
<keyword evidence="5" id="KW-1185">Reference proteome</keyword>
<feature type="chain" id="PRO_5038169284" evidence="2">
    <location>
        <begin position="20"/>
        <end position="471"/>
    </location>
</feature>
<dbReference type="PANTHER" id="PTHR30203">
    <property type="entry name" value="OUTER MEMBRANE CATION EFFLUX PROTEIN"/>
    <property type="match status" value="1"/>
</dbReference>
<dbReference type="PROSITE" id="PS51257">
    <property type="entry name" value="PROKAR_LIPOPROTEIN"/>
    <property type="match status" value="1"/>
</dbReference>
<keyword evidence="2" id="KW-0812">Transmembrane</keyword>
<protein>
    <submittedName>
        <fullName evidence="4">Outer membrane efflux protein</fullName>
    </submittedName>
</protein>
<evidence type="ECO:0000313" key="5">
    <source>
        <dbReference type="Proteomes" id="UP000612349"/>
    </source>
</evidence>
<feature type="signal peptide" evidence="2">
    <location>
        <begin position="1"/>
        <end position="19"/>
    </location>
</feature>
<comment type="caution">
    <text evidence="4">The sequence shown here is derived from an EMBL/GenBank/DDBJ whole genome shotgun (WGS) entry which is preliminary data.</text>
</comment>
<reference evidence="4" key="2">
    <citation type="submission" date="2020-09" db="EMBL/GenBank/DDBJ databases">
        <authorList>
            <person name="Sun Q."/>
            <person name="Zhou Y."/>
        </authorList>
    </citation>
    <scope>NUCLEOTIDE SEQUENCE</scope>
    <source>
        <strain evidence="4">CGMCC 1.15360</strain>
    </source>
</reference>
<dbReference type="Gene3D" id="1.20.1600.10">
    <property type="entry name" value="Outer membrane efflux proteins (OEP)"/>
    <property type="match status" value="1"/>
</dbReference>
<dbReference type="OrthoDB" id="9770517at2"/>
<dbReference type="AlphaFoldDB" id="A0A916Z7B3"/>
<evidence type="ECO:0000256" key="1">
    <source>
        <dbReference type="ARBA" id="ARBA00007613"/>
    </source>
</evidence>
<keyword evidence="2" id="KW-1134">Transmembrane beta strand</keyword>
<dbReference type="NCBIfam" id="TIGR01845">
    <property type="entry name" value="outer_NodT"/>
    <property type="match status" value="1"/>
</dbReference>
<keyword evidence="2" id="KW-0449">Lipoprotein</keyword>